<comment type="caution">
    <text evidence="1">The sequence shown here is derived from an EMBL/GenBank/DDBJ whole genome shotgun (WGS) entry which is preliminary data.</text>
</comment>
<protein>
    <submittedName>
        <fullName evidence="1">Uncharacterized protein</fullName>
    </submittedName>
</protein>
<reference evidence="1" key="1">
    <citation type="submission" date="2020-11" db="EMBL/GenBank/DDBJ databases">
        <title>Isolation and identification of active actinomycetes.</title>
        <authorList>
            <person name="Yu B."/>
        </authorList>
    </citation>
    <scope>NUCLEOTIDE SEQUENCE</scope>
    <source>
        <strain evidence="1">NEAU-YB345</strain>
    </source>
</reference>
<dbReference type="EMBL" id="JADPRT010000024">
    <property type="protein sequence ID" value="MBF9073598.1"/>
    <property type="molecule type" value="Genomic_DNA"/>
</dbReference>
<dbReference type="AlphaFoldDB" id="A0A931BG95"/>
<proteinExistence type="predicted"/>
<dbReference type="Proteomes" id="UP000657385">
    <property type="component" value="Unassembled WGS sequence"/>
</dbReference>
<gene>
    <name evidence="1" type="ORF">I2501_36855</name>
</gene>
<accession>A0A931BG95</accession>
<organism evidence="1 2">
    <name type="scientific">Streptacidiphilus fuscans</name>
    <dbReference type="NCBI Taxonomy" id="2789292"/>
    <lineage>
        <taxon>Bacteria</taxon>
        <taxon>Bacillati</taxon>
        <taxon>Actinomycetota</taxon>
        <taxon>Actinomycetes</taxon>
        <taxon>Kitasatosporales</taxon>
        <taxon>Streptomycetaceae</taxon>
        <taxon>Streptacidiphilus</taxon>
    </lineage>
</organism>
<dbReference type="RefSeq" id="WP_196198441.1">
    <property type="nucleotide sequence ID" value="NZ_JADPRT010000024.1"/>
</dbReference>
<evidence type="ECO:0000313" key="2">
    <source>
        <dbReference type="Proteomes" id="UP000657385"/>
    </source>
</evidence>
<evidence type="ECO:0000313" key="1">
    <source>
        <dbReference type="EMBL" id="MBF9073598.1"/>
    </source>
</evidence>
<name>A0A931BG95_9ACTN</name>
<keyword evidence="2" id="KW-1185">Reference proteome</keyword>
<sequence>MNNLTGRGRVTVRAEAALKSRGVAEEREYVTGQIRFDGPWVHVESTENAGEMRSFPAHSVLEVRWSPN</sequence>